<feature type="compositionally biased region" description="Basic and acidic residues" evidence="1">
    <location>
        <begin position="874"/>
        <end position="900"/>
    </location>
</feature>
<proteinExistence type="predicted"/>
<feature type="region of interest" description="Disordered" evidence="1">
    <location>
        <begin position="15"/>
        <end position="36"/>
    </location>
</feature>
<reference evidence="2" key="1">
    <citation type="submission" date="2023-07" db="EMBL/GenBank/DDBJ databases">
        <title>draft genome sequence of fig (Ficus carica).</title>
        <authorList>
            <person name="Takahashi T."/>
            <person name="Nishimura K."/>
        </authorList>
    </citation>
    <scope>NUCLEOTIDE SEQUENCE</scope>
</reference>
<feature type="compositionally biased region" description="Polar residues" evidence="1">
    <location>
        <begin position="535"/>
        <end position="548"/>
    </location>
</feature>
<protein>
    <submittedName>
        <fullName evidence="2">Uncharacterized protein</fullName>
    </submittedName>
</protein>
<feature type="region of interest" description="Disordered" evidence="1">
    <location>
        <begin position="789"/>
        <end position="848"/>
    </location>
</feature>
<feature type="compositionally biased region" description="Polar residues" evidence="1">
    <location>
        <begin position="561"/>
        <end position="574"/>
    </location>
</feature>
<feature type="region of interest" description="Disordered" evidence="1">
    <location>
        <begin position="467"/>
        <end position="502"/>
    </location>
</feature>
<feature type="compositionally biased region" description="Basic and acidic residues" evidence="1">
    <location>
        <begin position="549"/>
        <end position="558"/>
    </location>
</feature>
<keyword evidence="3" id="KW-1185">Reference proteome</keyword>
<gene>
    <name evidence="2" type="ORF">TIFTF001_022391</name>
</gene>
<comment type="caution">
    <text evidence="2">The sequence shown here is derived from an EMBL/GenBank/DDBJ whole genome shotgun (WGS) entry which is preliminary data.</text>
</comment>
<accession>A0AA88DBN3</accession>
<evidence type="ECO:0000313" key="3">
    <source>
        <dbReference type="Proteomes" id="UP001187192"/>
    </source>
</evidence>
<organism evidence="2 3">
    <name type="scientific">Ficus carica</name>
    <name type="common">Common fig</name>
    <dbReference type="NCBI Taxonomy" id="3494"/>
    <lineage>
        <taxon>Eukaryota</taxon>
        <taxon>Viridiplantae</taxon>
        <taxon>Streptophyta</taxon>
        <taxon>Embryophyta</taxon>
        <taxon>Tracheophyta</taxon>
        <taxon>Spermatophyta</taxon>
        <taxon>Magnoliopsida</taxon>
        <taxon>eudicotyledons</taxon>
        <taxon>Gunneridae</taxon>
        <taxon>Pentapetalae</taxon>
        <taxon>rosids</taxon>
        <taxon>fabids</taxon>
        <taxon>Rosales</taxon>
        <taxon>Moraceae</taxon>
        <taxon>Ficeae</taxon>
        <taxon>Ficus</taxon>
    </lineage>
</organism>
<feature type="region of interest" description="Disordered" evidence="1">
    <location>
        <begin position="869"/>
        <end position="901"/>
    </location>
</feature>
<dbReference type="EMBL" id="BTGU01000045">
    <property type="protein sequence ID" value="GMN53243.1"/>
    <property type="molecule type" value="Genomic_DNA"/>
</dbReference>
<evidence type="ECO:0000313" key="2">
    <source>
        <dbReference type="EMBL" id="GMN53243.1"/>
    </source>
</evidence>
<feature type="compositionally biased region" description="Polar residues" evidence="1">
    <location>
        <begin position="25"/>
        <end position="36"/>
    </location>
</feature>
<sequence length="1115" mass="122460">METFRTHQSVLAMEKIVPKDKESSRSNGDTDGVSVTNTPMLKSKVVLVSKQRGRVLARKNCPYLNKWANPLFIDILHGLGCSGDPVGLNSECPRQVDMLQAANTLPVWPGGVGRCRALGQKQGQAQCTDSKGPRALALYSSGSRSIARSGVAGPRGAVHRRWWSFNPVPGEGFCNNPNFDDSRFPLNEENLSLDHVWNRISKVKVDQKVKGLIKNSQRGGGKKNGGRISWVARSGGDGRTLRGLNLIGQIFGTPIGGEAGCGEPRGKLDPSLQTYGKVKEWPVVVETKGEEKFWIKPTKSLSGIKRCMNDIKLPLWAVEDTNIPQQGLDSYLYPSSSRRKPAAVPGRGAALLVLAERKLTSYVYAAVYVCMASKLPLVEPIHISSGLVYNLIMMAFKEGLKVRYSSKYLSEPPEHSKADLVGLLMDVSWPTWVIACCLEVPDISCRGSAHQPRLALSIFNMSDQYTDSENDNLSGEVDITSTSSTDSSDTTDQTGDKVEQGTRTPDYLLDIFDIPTSSSLVVPTSQAREGAAGEDTTSARMARQASTSGRDETSREGFESLESTTPLGEPVQSRQCGRSRLVRINGLLVFRISYMEMVDRVGGRPMYTVNYLTTAVTPQNLESLREDFRSPVTLRWSCRTGASETERCPHATQRELFLCGAAVQSVPKPVLDEDSPFIDRVLLLPSLSSTSDYPHDRSSPGRPEEVTVAAPIPDSVVHYRAWTVVRAYIASTSIVGSKVPQGVPTASIFGLQSGSSSPGTWGPRIADKDVEKVIRRLYPSQGLRIEGFEPGSFQPSRSLGSSPVRRAAVARQTSCPSQVGRLEVPRNLQPQSPEPSLLGRSPRHRSMDKKAVSLVAEVKRWRDAVKVASKKAKKAEERSSKADEARKKAKEQATRAEEARKKAKTRLLAEYKEGMRDMKTSFTLANPMLIGLDWSFMPEISGETVAEGEEAVVREGEKGEVVKSTRSADDVVVIEQPEPPTDQPTSDQGDLDEQIFQHPTPFLLRGPGTSGVFGGLLIEVFEMVSVPWVPENYPVLVNESIHAWLNDFCDPERFLDHTSLFPVLRQSGYGEVVDDRVHPSPNLLGAEYLFVAFDAGLVESFNWERDEIICIDPRG</sequence>
<evidence type="ECO:0000256" key="1">
    <source>
        <dbReference type="SAM" id="MobiDB-lite"/>
    </source>
</evidence>
<name>A0AA88DBN3_FICCA</name>
<feature type="region of interest" description="Disordered" evidence="1">
    <location>
        <begin position="522"/>
        <end position="574"/>
    </location>
</feature>
<dbReference type="Proteomes" id="UP001187192">
    <property type="component" value="Unassembled WGS sequence"/>
</dbReference>
<feature type="compositionally biased region" description="Low complexity" evidence="1">
    <location>
        <begin position="480"/>
        <end position="492"/>
    </location>
</feature>
<dbReference type="AlphaFoldDB" id="A0AA88DBN3"/>